<gene>
    <name evidence="1" type="ORF">JD77_01533</name>
</gene>
<name>A0A562I6F9_MICOL</name>
<evidence type="ECO:0000313" key="1">
    <source>
        <dbReference type="EMBL" id="TWH66579.1"/>
    </source>
</evidence>
<accession>A0A562I6F9</accession>
<dbReference type="Proteomes" id="UP000319825">
    <property type="component" value="Unassembled WGS sequence"/>
</dbReference>
<evidence type="ECO:0000313" key="2">
    <source>
        <dbReference type="Proteomes" id="UP000319825"/>
    </source>
</evidence>
<sequence length="135" mass="14755">MDQRREDPRGALVRPYAVTRGRTEPRQDIALEAVLTASPTAVAESRFAGHDKHRIATICEGRPQSLAEIAAYARMPLGVARVLVADMVAENLLTLHTAASPDGYEERMEILGRVLRARANRSDALPQIRGGHGHP</sequence>
<dbReference type="RefSeq" id="WP_246140563.1">
    <property type="nucleotide sequence ID" value="NZ_JBIAZH010000014.1"/>
</dbReference>
<dbReference type="PANTHER" id="PTHR36221:SF1">
    <property type="entry name" value="DUF742 DOMAIN-CONTAINING PROTEIN"/>
    <property type="match status" value="1"/>
</dbReference>
<organism evidence="1 2">
    <name type="scientific">Micromonospora olivasterospora</name>
    <dbReference type="NCBI Taxonomy" id="1880"/>
    <lineage>
        <taxon>Bacteria</taxon>
        <taxon>Bacillati</taxon>
        <taxon>Actinomycetota</taxon>
        <taxon>Actinomycetes</taxon>
        <taxon>Micromonosporales</taxon>
        <taxon>Micromonosporaceae</taxon>
        <taxon>Micromonospora</taxon>
    </lineage>
</organism>
<dbReference type="AlphaFoldDB" id="A0A562I6F9"/>
<reference evidence="1 2" key="1">
    <citation type="submission" date="2019-07" db="EMBL/GenBank/DDBJ databases">
        <title>R&amp;d 2014.</title>
        <authorList>
            <person name="Klenk H.-P."/>
        </authorList>
    </citation>
    <scope>NUCLEOTIDE SEQUENCE [LARGE SCALE GENOMIC DNA]</scope>
    <source>
        <strain evidence="1 2">DSM 43868</strain>
    </source>
</reference>
<dbReference type="EMBL" id="VLKE01000001">
    <property type="protein sequence ID" value="TWH66579.1"/>
    <property type="molecule type" value="Genomic_DNA"/>
</dbReference>
<keyword evidence="2" id="KW-1185">Reference proteome</keyword>
<dbReference type="Pfam" id="PF05331">
    <property type="entry name" value="DUF742"/>
    <property type="match status" value="1"/>
</dbReference>
<dbReference type="PANTHER" id="PTHR36221">
    <property type="entry name" value="DUF742 DOMAIN-CONTAINING PROTEIN"/>
    <property type="match status" value="1"/>
</dbReference>
<comment type="caution">
    <text evidence="1">The sequence shown here is derived from an EMBL/GenBank/DDBJ whole genome shotgun (WGS) entry which is preliminary data.</text>
</comment>
<protein>
    <submittedName>
        <fullName evidence="1">Uncharacterized protein DUF742</fullName>
    </submittedName>
</protein>
<proteinExistence type="predicted"/>
<dbReference type="InterPro" id="IPR007995">
    <property type="entry name" value="DUF742"/>
</dbReference>